<gene>
    <name evidence="1" type="ORF">SAMN05421739_101717</name>
</gene>
<organism evidence="1 2">
    <name type="scientific">Pontibacter chinhatensis</name>
    <dbReference type="NCBI Taxonomy" id="1436961"/>
    <lineage>
        <taxon>Bacteria</taxon>
        <taxon>Pseudomonadati</taxon>
        <taxon>Bacteroidota</taxon>
        <taxon>Cytophagia</taxon>
        <taxon>Cytophagales</taxon>
        <taxon>Hymenobacteraceae</taxon>
        <taxon>Pontibacter</taxon>
    </lineage>
</organism>
<dbReference type="Proteomes" id="UP000198724">
    <property type="component" value="Unassembled WGS sequence"/>
</dbReference>
<evidence type="ECO:0000313" key="2">
    <source>
        <dbReference type="Proteomes" id="UP000198724"/>
    </source>
</evidence>
<dbReference type="AlphaFoldDB" id="A0A1I2NG80"/>
<name>A0A1I2NG80_9BACT</name>
<proteinExistence type="predicted"/>
<sequence length="40" mass="4705">MWAGTFGKSEFLLYSRIMYVNYVLGPHILEPVLLLERFAE</sequence>
<evidence type="ECO:0000313" key="1">
    <source>
        <dbReference type="EMBL" id="SFG02762.1"/>
    </source>
</evidence>
<accession>A0A1I2NG80</accession>
<protein>
    <submittedName>
        <fullName evidence="1">Uncharacterized protein</fullName>
    </submittedName>
</protein>
<keyword evidence="2" id="KW-1185">Reference proteome</keyword>
<dbReference type="EMBL" id="FOOT01000001">
    <property type="protein sequence ID" value="SFG02762.1"/>
    <property type="molecule type" value="Genomic_DNA"/>
</dbReference>
<reference evidence="2" key="1">
    <citation type="submission" date="2016-10" db="EMBL/GenBank/DDBJ databases">
        <authorList>
            <person name="Varghese N."/>
            <person name="Submissions S."/>
        </authorList>
    </citation>
    <scope>NUCLEOTIDE SEQUENCE [LARGE SCALE GENOMIC DNA]</scope>
    <source>
        <strain evidence="2">LP51</strain>
    </source>
</reference>